<keyword evidence="1" id="KW-1133">Transmembrane helix</keyword>
<dbReference type="Proteomes" id="UP000824087">
    <property type="component" value="Unassembled WGS sequence"/>
</dbReference>
<keyword evidence="1" id="KW-0472">Membrane</keyword>
<proteinExistence type="predicted"/>
<feature type="transmembrane region" description="Helical" evidence="1">
    <location>
        <begin position="264"/>
        <end position="286"/>
    </location>
</feature>
<dbReference type="PANTHER" id="PTHR37308">
    <property type="entry name" value="INTEGRAL MEMBRANE PROTEIN"/>
    <property type="match status" value="1"/>
</dbReference>
<evidence type="ECO:0000256" key="1">
    <source>
        <dbReference type="SAM" id="Phobius"/>
    </source>
</evidence>
<evidence type="ECO:0000313" key="3">
    <source>
        <dbReference type="Proteomes" id="UP000824087"/>
    </source>
</evidence>
<feature type="transmembrane region" description="Helical" evidence="1">
    <location>
        <begin position="206"/>
        <end position="227"/>
    </location>
</feature>
<dbReference type="PANTHER" id="PTHR37308:SF1">
    <property type="entry name" value="POLYPRENYL-PHOSPHATE TRANSPORTER"/>
    <property type="match status" value="1"/>
</dbReference>
<dbReference type="AlphaFoldDB" id="A0A9D1HWI0"/>
<feature type="transmembrane region" description="Helical" evidence="1">
    <location>
        <begin position="156"/>
        <end position="186"/>
    </location>
</feature>
<organism evidence="2 3">
    <name type="scientific">Candidatus Fimihabitans intestinipullorum</name>
    <dbReference type="NCBI Taxonomy" id="2840820"/>
    <lineage>
        <taxon>Bacteria</taxon>
        <taxon>Bacillati</taxon>
        <taxon>Mycoplasmatota</taxon>
        <taxon>Mycoplasmatota incertae sedis</taxon>
        <taxon>Candidatus Fimihabitans</taxon>
    </lineage>
</organism>
<name>A0A9D1HWI0_9BACT</name>
<gene>
    <name evidence="2" type="ORF">IAD49_02990</name>
</gene>
<dbReference type="EMBL" id="DVML01000017">
    <property type="protein sequence ID" value="HIU22530.1"/>
    <property type="molecule type" value="Genomic_DNA"/>
</dbReference>
<feature type="transmembrane region" description="Helical" evidence="1">
    <location>
        <begin position="58"/>
        <end position="77"/>
    </location>
</feature>
<accession>A0A9D1HWI0</accession>
<feature type="transmembrane region" description="Helical" evidence="1">
    <location>
        <begin position="239"/>
        <end position="258"/>
    </location>
</feature>
<reference evidence="2" key="1">
    <citation type="submission" date="2020-10" db="EMBL/GenBank/DDBJ databases">
        <authorList>
            <person name="Gilroy R."/>
        </authorList>
    </citation>
    <scope>NUCLEOTIDE SEQUENCE</scope>
    <source>
        <strain evidence="2">CHK197-8231</strain>
    </source>
</reference>
<protein>
    <submittedName>
        <fullName evidence="2">DUF368 domain-containing protein</fullName>
    </submittedName>
</protein>
<comment type="caution">
    <text evidence="2">The sequence shown here is derived from an EMBL/GenBank/DDBJ whole genome shotgun (WGS) entry which is preliminary data.</text>
</comment>
<evidence type="ECO:0000313" key="2">
    <source>
        <dbReference type="EMBL" id="HIU22530.1"/>
    </source>
</evidence>
<feature type="transmembrane region" description="Helical" evidence="1">
    <location>
        <begin position="116"/>
        <end position="135"/>
    </location>
</feature>
<feature type="transmembrane region" description="Helical" evidence="1">
    <location>
        <begin position="12"/>
        <end position="38"/>
    </location>
</feature>
<dbReference type="Pfam" id="PF04018">
    <property type="entry name" value="VCA0040-like"/>
    <property type="match status" value="1"/>
</dbReference>
<feature type="transmembrane region" description="Helical" evidence="1">
    <location>
        <begin position="84"/>
        <end position="104"/>
    </location>
</feature>
<keyword evidence="1" id="KW-0812">Transmembrane</keyword>
<sequence length="291" mass="31771">MKKIKENIILGVKGFIMGIANIIPGVSGGTLALTLGIYERFIGAISHFFSNLKENIKFLLPIAIGLCLAILSMSRVIDYSYEHFPIPTTLFFVGLVIGGIPMLYHKVKGKKEGKQISSWTILLMTFSLVIVMAFADQLFGTTAKVNLSGLDLWGYIILFFVGMIAAATMVIPGVSGSLVLMLLGYYYPILKVVKSLTKFENLGENIMIAGIFGVGVLVGIVLISKIIEFLLKKFETKTYYGVLGFIFASILAIPISTYNEVENLVFSVPQILIGIIFMAIGGLIAYKLGDE</sequence>
<dbReference type="InterPro" id="IPR007163">
    <property type="entry name" value="VCA0040-like"/>
</dbReference>
<reference evidence="2" key="2">
    <citation type="journal article" date="2021" name="PeerJ">
        <title>Extensive microbial diversity within the chicken gut microbiome revealed by metagenomics and culture.</title>
        <authorList>
            <person name="Gilroy R."/>
            <person name="Ravi A."/>
            <person name="Getino M."/>
            <person name="Pursley I."/>
            <person name="Horton D.L."/>
            <person name="Alikhan N.F."/>
            <person name="Baker D."/>
            <person name="Gharbi K."/>
            <person name="Hall N."/>
            <person name="Watson M."/>
            <person name="Adriaenssens E.M."/>
            <person name="Foster-Nyarko E."/>
            <person name="Jarju S."/>
            <person name="Secka A."/>
            <person name="Antonio M."/>
            <person name="Oren A."/>
            <person name="Chaudhuri R.R."/>
            <person name="La Ragione R."/>
            <person name="Hildebrand F."/>
            <person name="Pallen M.J."/>
        </authorList>
    </citation>
    <scope>NUCLEOTIDE SEQUENCE</scope>
    <source>
        <strain evidence="2">CHK197-8231</strain>
    </source>
</reference>